<feature type="domain" description="RRM" evidence="6">
    <location>
        <begin position="157"/>
        <end position="234"/>
    </location>
</feature>
<evidence type="ECO:0000256" key="1">
    <source>
        <dbReference type="ARBA" id="ARBA00004496"/>
    </source>
</evidence>
<dbReference type="PANTHER" id="PTHR23236">
    <property type="entry name" value="EUKARYOTIC TRANSLATION INITIATION FACTOR 4B/4H"/>
    <property type="match status" value="1"/>
</dbReference>
<dbReference type="SMART" id="SM00360">
    <property type="entry name" value="RRM"/>
    <property type="match status" value="1"/>
</dbReference>
<feature type="region of interest" description="Disordered" evidence="5">
    <location>
        <begin position="19"/>
        <end position="61"/>
    </location>
</feature>
<comment type="subcellular location">
    <subcellularLocation>
        <location evidence="1">Cytoplasm</location>
    </subcellularLocation>
</comment>
<protein>
    <recommendedName>
        <fullName evidence="6">RRM domain-containing protein</fullName>
    </recommendedName>
</protein>
<dbReference type="GO" id="GO:0005634">
    <property type="term" value="C:nucleus"/>
    <property type="evidence" value="ECO:0007669"/>
    <property type="project" value="TreeGrafter"/>
</dbReference>
<evidence type="ECO:0000313" key="7">
    <source>
        <dbReference type="EMBL" id="TEA40446.1"/>
    </source>
</evidence>
<organism evidence="7 8">
    <name type="scientific">Sousa chinensis</name>
    <name type="common">Indo-pacific humpbacked dolphin</name>
    <name type="synonym">Steno chinensis</name>
    <dbReference type="NCBI Taxonomy" id="103600"/>
    <lineage>
        <taxon>Eukaryota</taxon>
        <taxon>Metazoa</taxon>
        <taxon>Chordata</taxon>
        <taxon>Craniata</taxon>
        <taxon>Vertebrata</taxon>
        <taxon>Euteleostomi</taxon>
        <taxon>Mammalia</taxon>
        <taxon>Eutheria</taxon>
        <taxon>Laurasiatheria</taxon>
        <taxon>Artiodactyla</taxon>
        <taxon>Whippomorpha</taxon>
        <taxon>Cetacea</taxon>
        <taxon>Odontoceti</taxon>
        <taxon>Delphinidae</taxon>
        <taxon>Sousa</taxon>
    </lineage>
</organism>
<dbReference type="CDD" id="cd12551">
    <property type="entry name" value="RRM_II_PABPN1L"/>
    <property type="match status" value="1"/>
</dbReference>
<dbReference type="AlphaFoldDB" id="A0A484GZ56"/>
<dbReference type="PANTHER" id="PTHR23236:SF27">
    <property type="entry name" value="EMBRYONIC POLYADENYLATE-BINDING PROTEIN 2"/>
    <property type="match status" value="1"/>
</dbReference>
<evidence type="ECO:0000256" key="2">
    <source>
        <dbReference type="ARBA" id="ARBA00022490"/>
    </source>
</evidence>
<feature type="compositionally biased region" description="Basic residues" evidence="5">
    <location>
        <begin position="269"/>
        <end position="279"/>
    </location>
</feature>
<dbReference type="GO" id="GO:0008143">
    <property type="term" value="F:poly(A) binding"/>
    <property type="evidence" value="ECO:0007669"/>
    <property type="project" value="TreeGrafter"/>
</dbReference>
<comment type="caution">
    <text evidence="7">The sequence shown here is derived from an EMBL/GenBank/DDBJ whole genome shotgun (WGS) entry which is preliminary data.</text>
</comment>
<evidence type="ECO:0000256" key="5">
    <source>
        <dbReference type="SAM" id="MobiDB-lite"/>
    </source>
</evidence>
<evidence type="ECO:0000256" key="4">
    <source>
        <dbReference type="PROSITE-ProRule" id="PRU00176"/>
    </source>
</evidence>
<dbReference type="Proteomes" id="UP000295264">
    <property type="component" value="Unassembled WGS sequence"/>
</dbReference>
<name>A0A484GZ56_SOUCH</name>
<proteinExistence type="predicted"/>
<dbReference type="EMBL" id="QWLN02002968">
    <property type="protein sequence ID" value="TEA40446.1"/>
    <property type="molecule type" value="Genomic_DNA"/>
</dbReference>
<evidence type="ECO:0000259" key="6">
    <source>
        <dbReference type="PROSITE" id="PS50102"/>
    </source>
</evidence>
<evidence type="ECO:0000256" key="3">
    <source>
        <dbReference type="ARBA" id="ARBA00022884"/>
    </source>
</evidence>
<dbReference type="InterPro" id="IPR035979">
    <property type="entry name" value="RBD_domain_sf"/>
</dbReference>
<dbReference type="GO" id="GO:0005737">
    <property type="term" value="C:cytoplasm"/>
    <property type="evidence" value="ECO:0007669"/>
    <property type="project" value="UniProtKB-SubCell"/>
</dbReference>
<keyword evidence="3 4" id="KW-0694">RNA-binding</keyword>
<dbReference type="InterPro" id="IPR012677">
    <property type="entry name" value="Nucleotide-bd_a/b_plait_sf"/>
</dbReference>
<reference evidence="7 8" key="1">
    <citation type="journal article" date="2018" name="Genomics">
        <title>Molecular footprints of inshore aquatic adaptation in Indo-Pacific humpback dolphin (Sousa chinensis).</title>
        <authorList>
            <person name="Ming Y."/>
            <person name="Jian J."/>
            <person name="Yu F."/>
            <person name="Yu X."/>
            <person name="Wang J."/>
            <person name="Liu W."/>
        </authorList>
    </citation>
    <scope>NUCLEOTIDE SEQUENCE [LARGE SCALE GENOMIC DNA]</scope>
    <source>
        <strain evidence="7">MY-2018</strain>
        <tissue evidence="7">Skin</tissue>
    </source>
</reference>
<dbReference type="InterPro" id="IPR000504">
    <property type="entry name" value="RRM_dom"/>
</dbReference>
<evidence type="ECO:0000313" key="8">
    <source>
        <dbReference type="Proteomes" id="UP000295264"/>
    </source>
</evidence>
<dbReference type="PROSITE" id="PS50102">
    <property type="entry name" value="RRM"/>
    <property type="match status" value="1"/>
</dbReference>
<feature type="region of interest" description="Disordered" evidence="5">
    <location>
        <begin position="237"/>
        <end position="288"/>
    </location>
</feature>
<dbReference type="GO" id="GO:0000288">
    <property type="term" value="P:nuclear-transcribed mRNA catabolic process, deadenylation-dependent decay"/>
    <property type="evidence" value="ECO:0007669"/>
    <property type="project" value="TreeGrafter"/>
</dbReference>
<dbReference type="Pfam" id="PF00076">
    <property type="entry name" value="RRM_1"/>
    <property type="match status" value="1"/>
</dbReference>
<gene>
    <name evidence="7" type="ORF">DBR06_SOUSAS30610029</name>
</gene>
<dbReference type="Gene3D" id="3.30.70.330">
    <property type="match status" value="1"/>
</dbReference>
<feature type="compositionally biased region" description="Acidic residues" evidence="5">
    <location>
        <begin position="47"/>
        <end position="61"/>
    </location>
</feature>
<dbReference type="SUPFAM" id="SSF54928">
    <property type="entry name" value="RNA-binding domain, RBD"/>
    <property type="match status" value="1"/>
</dbReference>
<keyword evidence="8" id="KW-1185">Reference proteome</keyword>
<feature type="region of interest" description="Disordered" evidence="5">
    <location>
        <begin position="126"/>
        <end position="149"/>
    </location>
</feature>
<accession>A0A484GZ56</accession>
<keyword evidence="2" id="KW-0963">Cytoplasm</keyword>
<sequence length="288" mass="31454">MWPFLSRALFPPPTEAWLRRASSDPEAQGWGAWSQAEKSPLGPGAGDTEEEETGEAEEREEDAGFLLSVLERGDLAECPLADQELEAIRLKLWAMEQAQRPEPPGEQGPEGEEEDARALLAGQLQSPETGPCQAKPPGPEPPLSTDSPTEALEADHRSVYVGNVDYGGTAQELEAYFNHCGEIQRVTILCDKFSGHPKGYAYIEFATESSAQAAVELDKSVFRGRVIKVLPKRTNLPGISSTDRGGLRGHPGARGGPFPHSNFQGGARFRPRGRNRGRGRFSPWYSPY</sequence>